<dbReference type="RefSeq" id="WP_151188611.1">
    <property type="nucleotide sequence ID" value="NZ_CP043626.1"/>
</dbReference>
<dbReference type="InterPro" id="IPR006531">
    <property type="entry name" value="Gp5/Vgr_OB"/>
</dbReference>
<dbReference type="Pfam" id="PF18946">
    <property type="entry name" value="Apex"/>
    <property type="match status" value="1"/>
</dbReference>
<protein>
    <submittedName>
        <fullName evidence="2">Phage baseplate assembly protein V</fullName>
    </submittedName>
</protein>
<evidence type="ECO:0000259" key="1">
    <source>
        <dbReference type="Pfam" id="PF04717"/>
    </source>
</evidence>
<dbReference type="InterPro" id="IPR013046">
    <property type="entry name" value="GpV/Gp45"/>
</dbReference>
<name>A0A9X7N2U8_PSEDE</name>
<dbReference type="AlphaFoldDB" id="A0A9X7N2U8"/>
<proteinExistence type="predicted"/>
<dbReference type="InterPro" id="IPR044033">
    <property type="entry name" value="GpV-like_apex"/>
</dbReference>
<gene>
    <name evidence="2" type="ORF">F1C79_22185</name>
</gene>
<dbReference type="KEGG" id="pden:F1C79_22185"/>
<keyword evidence="3" id="KW-1185">Reference proteome</keyword>
<dbReference type="Gene3D" id="6.20.150.10">
    <property type="match status" value="1"/>
</dbReference>
<feature type="domain" description="Gp5/Type VI secretion system Vgr protein OB-fold" evidence="1">
    <location>
        <begin position="18"/>
        <end position="82"/>
    </location>
</feature>
<accession>A0A9X7N2U8</accession>
<dbReference type="OrthoDB" id="4931325at2"/>
<dbReference type="InterPro" id="IPR037026">
    <property type="entry name" value="Vgr_OB-fold_dom_sf"/>
</dbReference>
<sequence>MNDFAALSRLIENLIRFGTIAEVDEVKARCRVKSGDILTAWRPWITLRAGEDREWNPPTVGEQVIFFSPSGLLAQGVALCGLPSDMFPANGDREALHRTTYRDGAVVEYDSAAHHLRAILPAGGTTELESLGGISIKGDITHQGNYTQTGNQTVTGKVTVSQDVVAAGVSLVTHVHPGDSGGTTGAPKK</sequence>
<organism evidence="2 3">
    <name type="scientific">Pseudomonas denitrificans</name>
    <dbReference type="NCBI Taxonomy" id="43306"/>
    <lineage>
        <taxon>Bacteria</taxon>
        <taxon>Pseudomonadati</taxon>
        <taxon>Pseudomonadota</taxon>
        <taxon>Gammaproteobacteria</taxon>
        <taxon>Pseudomonadales</taxon>
        <taxon>Pseudomonadaceae</taxon>
        <taxon>Halopseudomonas</taxon>
    </lineage>
</organism>
<dbReference type="NCBIfam" id="TIGR01644">
    <property type="entry name" value="phage_P2_V"/>
    <property type="match status" value="1"/>
</dbReference>
<dbReference type="Pfam" id="PF04717">
    <property type="entry name" value="Phage_base_V"/>
    <property type="match status" value="1"/>
</dbReference>
<dbReference type="EMBL" id="CP043626">
    <property type="protein sequence ID" value="QEY74097.1"/>
    <property type="molecule type" value="Genomic_DNA"/>
</dbReference>
<evidence type="ECO:0000313" key="3">
    <source>
        <dbReference type="Proteomes" id="UP000326659"/>
    </source>
</evidence>
<dbReference type="Gene3D" id="2.40.50.230">
    <property type="entry name" value="Gp5 N-terminal domain"/>
    <property type="match status" value="1"/>
</dbReference>
<dbReference type="Proteomes" id="UP000326659">
    <property type="component" value="Chromosome"/>
</dbReference>
<reference evidence="2 3" key="1">
    <citation type="submission" date="2019-09" db="EMBL/GenBank/DDBJ databases">
        <title>Prosopis cineraria nodule microbiome.</title>
        <authorList>
            <person name="Chaluvadi S.R."/>
            <person name="Ali R."/>
            <person name="Wang X."/>
        </authorList>
    </citation>
    <scope>NUCLEOTIDE SEQUENCE [LARGE SCALE GENOMIC DNA]</scope>
    <source>
        <strain evidence="2 3">BG1</strain>
    </source>
</reference>
<evidence type="ECO:0000313" key="2">
    <source>
        <dbReference type="EMBL" id="QEY74097.1"/>
    </source>
</evidence>